<dbReference type="AlphaFoldDB" id="A0A1W9I491"/>
<organism evidence="1 2">
    <name type="scientific">Candidatus Raskinella chloraquaticus</name>
    <dbReference type="NCBI Taxonomy" id="1951219"/>
    <lineage>
        <taxon>Bacteria</taxon>
        <taxon>Pseudomonadati</taxon>
        <taxon>Pseudomonadota</taxon>
        <taxon>Alphaproteobacteria</taxon>
        <taxon>Hyphomicrobiales</taxon>
        <taxon>Phreatobacteraceae</taxon>
        <taxon>Candidatus Raskinella</taxon>
    </lineage>
</organism>
<sequence>MAPKSGAVKAETGECAAIPAILRLKPQYPSSAQKEGRFGVIYPCHCLMRCAIRAGFHQWFVSMMGQGTRAVAANARHRQEQMRAAA</sequence>
<name>A0A1W9I491_9HYPH</name>
<reference evidence="1 2" key="1">
    <citation type="journal article" date="2017" name="Water Res.">
        <title>Comammox in drinking water systems.</title>
        <authorList>
            <person name="Wang Y."/>
            <person name="Ma L."/>
            <person name="Mao Y."/>
            <person name="Jiang X."/>
            <person name="Xia Y."/>
            <person name="Yu K."/>
            <person name="Li B."/>
            <person name="Zhang T."/>
        </authorList>
    </citation>
    <scope>NUCLEOTIDE SEQUENCE [LARGE SCALE GENOMIC DNA]</scope>
    <source>
        <strain evidence="1">SG_bin8</strain>
    </source>
</reference>
<dbReference type="Proteomes" id="UP000192872">
    <property type="component" value="Unassembled WGS sequence"/>
</dbReference>
<dbReference type="EMBL" id="LWDL01000003">
    <property type="protein sequence ID" value="OQW54495.1"/>
    <property type="molecule type" value="Genomic_DNA"/>
</dbReference>
<accession>A0A1W9I491</accession>
<dbReference type="STRING" id="1827387.A4S15_04635"/>
<protein>
    <submittedName>
        <fullName evidence="1">Uncharacterized protein</fullName>
    </submittedName>
</protein>
<evidence type="ECO:0000313" key="2">
    <source>
        <dbReference type="Proteomes" id="UP000192872"/>
    </source>
</evidence>
<comment type="caution">
    <text evidence="1">The sequence shown here is derived from an EMBL/GenBank/DDBJ whole genome shotgun (WGS) entry which is preliminary data.</text>
</comment>
<evidence type="ECO:0000313" key="1">
    <source>
        <dbReference type="EMBL" id="OQW54495.1"/>
    </source>
</evidence>
<proteinExistence type="predicted"/>
<gene>
    <name evidence="1" type="ORF">A4S15_04635</name>
</gene>